<organism evidence="2 3">
    <name type="scientific">Gigaspora rosea</name>
    <dbReference type="NCBI Taxonomy" id="44941"/>
    <lineage>
        <taxon>Eukaryota</taxon>
        <taxon>Fungi</taxon>
        <taxon>Fungi incertae sedis</taxon>
        <taxon>Mucoromycota</taxon>
        <taxon>Glomeromycotina</taxon>
        <taxon>Glomeromycetes</taxon>
        <taxon>Diversisporales</taxon>
        <taxon>Gigasporaceae</taxon>
        <taxon>Gigaspora</taxon>
    </lineage>
</organism>
<comment type="caution">
    <text evidence="2">The sequence shown here is derived from an EMBL/GenBank/DDBJ whole genome shotgun (WGS) entry which is preliminary data.</text>
</comment>
<dbReference type="OrthoDB" id="2490626at2759"/>
<evidence type="ECO:0000313" key="3">
    <source>
        <dbReference type="Proteomes" id="UP000266673"/>
    </source>
</evidence>
<keyword evidence="1" id="KW-1133">Transmembrane helix</keyword>
<feature type="transmembrane region" description="Helical" evidence="1">
    <location>
        <begin position="229"/>
        <end position="248"/>
    </location>
</feature>
<evidence type="ECO:0000256" key="1">
    <source>
        <dbReference type="SAM" id="Phobius"/>
    </source>
</evidence>
<accession>A0A397VLJ6</accession>
<sequence>MEKIRLHYFWWYNEESKLGLFQKKQEENLPYLLPPVFKTKIDDLEICNFNELMEEMVKDYIDSRFKLGLYGISLMQYLLKNQNSEYIEMLLENIIKFTIQNSNRNYISNLPLMNLVTDNFKPLCQYPEIINLFLSRIAFFVPDDVLSEIVNKNSKSSHLQKFGTYPDPTVKLVFPLMGLTNYYNLFSDFSDSGKKRNILDKIAIQVLVFTSKLGLLSDNSFAYSPETDLYKFGLFVMIFALLCCLMEFRYYVNLLYLPWLDYIKTKNIENKPTIVLVGIRRGIQYFLVEMLATLSAVYSASLTVQYKYLESWTYINDNYYVDLGGSDIISPYVTESSITFESTTLIIVLIVISFFITIYMMNLFIGILSNKISDLNNKASFLNYKAMTLSVIENVICYQIREKEKICFQKSCTFYEAHLDELRKIVKQIKNDDWPGTYKPYISDILLKAIHMSNENSNEDKDNK</sequence>
<evidence type="ECO:0008006" key="4">
    <source>
        <dbReference type="Google" id="ProtNLM"/>
    </source>
</evidence>
<dbReference type="AlphaFoldDB" id="A0A397VLJ6"/>
<dbReference type="EMBL" id="QKWP01000399">
    <property type="protein sequence ID" value="RIB20763.1"/>
    <property type="molecule type" value="Genomic_DNA"/>
</dbReference>
<evidence type="ECO:0000313" key="2">
    <source>
        <dbReference type="EMBL" id="RIB20763.1"/>
    </source>
</evidence>
<keyword evidence="3" id="KW-1185">Reference proteome</keyword>
<feature type="transmembrane region" description="Helical" evidence="1">
    <location>
        <begin position="345"/>
        <end position="368"/>
    </location>
</feature>
<proteinExistence type="predicted"/>
<gene>
    <name evidence="2" type="ORF">C2G38_2178464</name>
</gene>
<dbReference type="Proteomes" id="UP000266673">
    <property type="component" value="Unassembled WGS sequence"/>
</dbReference>
<keyword evidence="1" id="KW-0812">Transmembrane</keyword>
<protein>
    <recommendedName>
        <fullName evidence="4">Ion transport domain-containing protein</fullName>
    </recommendedName>
</protein>
<feature type="transmembrane region" description="Helical" evidence="1">
    <location>
        <begin position="285"/>
        <end position="304"/>
    </location>
</feature>
<keyword evidence="1" id="KW-0472">Membrane</keyword>
<reference evidence="2 3" key="1">
    <citation type="submission" date="2018-06" db="EMBL/GenBank/DDBJ databases">
        <title>Comparative genomics reveals the genomic features of Rhizophagus irregularis, R. cerebriforme, R. diaphanum and Gigaspora rosea, and their symbiotic lifestyle signature.</title>
        <authorList>
            <person name="Morin E."/>
            <person name="San Clemente H."/>
            <person name="Chen E.C.H."/>
            <person name="De La Providencia I."/>
            <person name="Hainaut M."/>
            <person name="Kuo A."/>
            <person name="Kohler A."/>
            <person name="Murat C."/>
            <person name="Tang N."/>
            <person name="Roy S."/>
            <person name="Loubradou J."/>
            <person name="Henrissat B."/>
            <person name="Grigoriev I.V."/>
            <person name="Corradi N."/>
            <person name="Roux C."/>
            <person name="Martin F.M."/>
        </authorList>
    </citation>
    <scope>NUCLEOTIDE SEQUENCE [LARGE SCALE GENOMIC DNA]</scope>
    <source>
        <strain evidence="2 3">DAOM 194757</strain>
    </source>
</reference>
<name>A0A397VLJ6_9GLOM</name>